<dbReference type="GO" id="GO:0006310">
    <property type="term" value="P:DNA recombination"/>
    <property type="evidence" value="ECO:0007669"/>
    <property type="project" value="UniProtKB-KW"/>
</dbReference>
<evidence type="ECO:0000256" key="4">
    <source>
        <dbReference type="ARBA" id="ARBA00022829"/>
    </source>
</evidence>
<dbReference type="Gene3D" id="1.10.443.10">
    <property type="entry name" value="Intergrase catalytic core"/>
    <property type="match status" value="1"/>
</dbReference>
<dbReference type="Proteomes" id="UP000075591">
    <property type="component" value="Unassembled WGS sequence"/>
</dbReference>
<dbReference type="InterPro" id="IPR013762">
    <property type="entry name" value="Integrase-like_cat_sf"/>
</dbReference>
<keyword evidence="5" id="KW-0229">DNA integration</keyword>
<dbReference type="Gene3D" id="1.10.150.130">
    <property type="match status" value="1"/>
</dbReference>
<keyword evidence="7" id="KW-0233">DNA recombination</keyword>
<comment type="subcellular location">
    <subcellularLocation>
        <location evidence="1">Cytoplasm</location>
    </subcellularLocation>
</comment>
<keyword evidence="2" id="KW-0963">Cytoplasm</keyword>
<dbReference type="GO" id="GO:0003677">
    <property type="term" value="F:DNA binding"/>
    <property type="evidence" value="ECO:0007669"/>
    <property type="project" value="UniProtKB-UniRule"/>
</dbReference>
<evidence type="ECO:0000256" key="2">
    <source>
        <dbReference type="ARBA" id="ARBA00022490"/>
    </source>
</evidence>
<sequence length="272" mass="30984">MIQKFVNEALKGKSVTTVKTYTHALKQFEQWLDGAGTDLESFARSDVQQYIDYMVSHKKSAATINKVFNALKKYCKWSNKKEAIEDISVVKQQDLKQVAPKSLDRNERNQLIREVDRAGNKRDSAIVLLLLNSGLRVSELVNIDINDISLTERKGTVKIIGKGNKERTIPLNVETRRSLTKYLEERNGNSPALFLSNRGERISVRSVQHLINKYGFNVHQLRHTFITDLVRAGHDISIIQSLSGHSSADMILRYSAPTEEDRENAVEQLYKN</sequence>
<evidence type="ECO:0000256" key="3">
    <source>
        <dbReference type="ARBA" id="ARBA00022618"/>
    </source>
</evidence>
<keyword evidence="6 9" id="KW-0238">DNA-binding</keyword>
<gene>
    <name evidence="12" type="ORF">AT274_04425</name>
</gene>
<protein>
    <submittedName>
        <fullName evidence="12">Integrase</fullName>
    </submittedName>
</protein>
<dbReference type="Pfam" id="PF02899">
    <property type="entry name" value="Phage_int_SAM_1"/>
    <property type="match status" value="1"/>
</dbReference>
<dbReference type="GO" id="GO:0051301">
    <property type="term" value="P:cell division"/>
    <property type="evidence" value="ECO:0007669"/>
    <property type="project" value="UniProtKB-KW"/>
</dbReference>
<evidence type="ECO:0000256" key="6">
    <source>
        <dbReference type="ARBA" id="ARBA00023125"/>
    </source>
</evidence>
<keyword evidence="8" id="KW-0131">Cell cycle</keyword>
<dbReference type="InterPro" id="IPR044068">
    <property type="entry name" value="CB"/>
</dbReference>
<dbReference type="PATRIC" id="fig|1396.432.peg.2495"/>
<dbReference type="Pfam" id="PF00589">
    <property type="entry name" value="Phage_integrase"/>
    <property type="match status" value="1"/>
</dbReference>
<feature type="domain" description="Tyr recombinase" evidence="10">
    <location>
        <begin position="98"/>
        <end position="267"/>
    </location>
</feature>
<dbReference type="EMBL" id="LOMT01000138">
    <property type="protein sequence ID" value="KXX87189.1"/>
    <property type="molecule type" value="Genomic_DNA"/>
</dbReference>
<evidence type="ECO:0000259" key="10">
    <source>
        <dbReference type="PROSITE" id="PS51898"/>
    </source>
</evidence>
<dbReference type="PROSITE" id="PS51900">
    <property type="entry name" value="CB"/>
    <property type="match status" value="1"/>
</dbReference>
<organism evidence="12 13">
    <name type="scientific">Bacillus cereus</name>
    <dbReference type="NCBI Taxonomy" id="1396"/>
    <lineage>
        <taxon>Bacteria</taxon>
        <taxon>Bacillati</taxon>
        <taxon>Bacillota</taxon>
        <taxon>Bacilli</taxon>
        <taxon>Bacillales</taxon>
        <taxon>Bacillaceae</taxon>
        <taxon>Bacillus</taxon>
        <taxon>Bacillus cereus group</taxon>
    </lineage>
</organism>
<evidence type="ECO:0000256" key="5">
    <source>
        <dbReference type="ARBA" id="ARBA00022908"/>
    </source>
</evidence>
<evidence type="ECO:0000313" key="13">
    <source>
        <dbReference type="Proteomes" id="UP000075591"/>
    </source>
</evidence>
<evidence type="ECO:0000256" key="1">
    <source>
        <dbReference type="ARBA" id="ARBA00004496"/>
    </source>
</evidence>
<evidence type="ECO:0000256" key="8">
    <source>
        <dbReference type="ARBA" id="ARBA00023306"/>
    </source>
</evidence>
<name>A0A150AX79_BACCE</name>
<feature type="domain" description="Core-binding (CB)" evidence="11">
    <location>
        <begin position="1"/>
        <end position="79"/>
    </location>
</feature>
<dbReference type="InterPro" id="IPR004107">
    <property type="entry name" value="Integrase_SAM-like_N"/>
</dbReference>
<dbReference type="GO" id="GO:0015074">
    <property type="term" value="P:DNA integration"/>
    <property type="evidence" value="ECO:0007669"/>
    <property type="project" value="UniProtKB-KW"/>
</dbReference>
<dbReference type="InterPro" id="IPR050090">
    <property type="entry name" value="Tyrosine_recombinase_XerCD"/>
</dbReference>
<dbReference type="PANTHER" id="PTHR30349">
    <property type="entry name" value="PHAGE INTEGRASE-RELATED"/>
    <property type="match status" value="1"/>
</dbReference>
<dbReference type="RefSeq" id="WP_046947376.1">
    <property type="nucleotide sequence ID" value="NZ_JAPJMG010000006.1"/>
</dbReference>
<dbReference type="InterPro" id="IPR011010">
    <property type="entry name" value="DNA_brk_join_enz"/>
</dbReference>
<evidence type="ECO:0000313" key="12">
    <source>
        <dbReference type="EMBL" id="KXX87189.1"/>
    </source>
</evidence>
<dbReference type="PROSITE" id="PS51898">
    <property type="entry name" value="TYR_RECOMBINASE"/>
    <property type="match status" value="1"/>
</dbReference>
<evidence type="ECO:0000256" key="9">
    <source>
        <dbReference type="PROSITE-ProRule" id="PRU01248"/>
    </source>
</evidence>
<dbReference type="InterPro" id="IPR010998">
    <property type="entry name" value="Integrase_recombinase_N"/>
</dbReference>
<dbReference type="GO" id="GO:0005737">
    <property type="term" value="C:cytoplasm"/>
    <property type="evidence" value="ECO:0007669"/>
    <property type="project" value="UniProtKB-SubCell"/>
</dbReference>
<dbReference type="SUPFAM" id="SSF56349">
    <property type="entry name" value="DNA breaking-rejoining enzymes"/>
    <property type="match status" value="1"/>
</dbReference>
<reference evidence="12 13" key="1">
    <citation type="submission" date="2015-12" db="EMBL/GenBank/DDBJ databases">
        <title>Bacillus cereus Group isolate.</title>
        <authorList>
            <person name="Kovac J."/>
        </authorList>
    </citation>
    <scope>NUCLEOTIDE SEQUENCE [LARGE SCALE GENOMIC DNA]</scope>
    <source>
        <strain evidence="12 13">FSL W8-0275</strain>
    </source>
</reference>
<keyword evidence="4" id="KW-0159">Chromosome partition</keyword>
<evidence type="ECO:0000256" key="7">
    <source>
        <dbReference type="ARBA" id="ARBA00023172"/>
    </source>
</evidence>
<proteinExistence type="predicted"/>
<dbReference type="PANTHER" id="PTHR30349:SF77">
    <property type="entry name" value="TYROSINE RECOMBINASE XERC"/>
    <property type="match status" value="1"/>
</dbReference>
<comment type="caution">
    <text evidence="12">The sequence shown here is derived from an EMBL/GenBank/DDBJ whole genome shotgun (WGS) entry which is preliminary data.</text>
</comment>
<accession>A0A150AX79</accession>
<dbReference type="AlphaFoldDB" id="A0A150AX79"/>
<dbReference type="InterPro" id="IPR002104">
    <property type="entry name" value="Integrase_catalytic"/>
</dbReference>
<evidence type="ECO:0000259" key="11">
    <source>
        <dbReference type="PROSITE" id="PS51900"/>
    </source>
</evidence>
<dbReference type="GO" id="GO:0007059">
    <property type="term" value="P:chromosome segregation"/>
    <property type="evidence" value="ECO:0007669"/>
    <property type="project" value="UniProtKB-KW"/>
</dbReference>
<keyword evidence="3" id="KW-0132">Cell division</keyword>